<evidence type="ECO:0008006" key="4">
    <source>
        <dbReference type="Google" id="ProtNLM"/>
    </source>
</evidence>
<dbReference type="AlphaFoldDB" id="A0AAV2F1R3"/>
<feature type="signal peptide" evidence="1">
    <location>
        <begin position="1"/>
        <end position="27"/>
    </location>
</feature>
<keyword evidence="3" id="KW-1185">Reference proteome</keyword>
<protein>
    <recommendedName>
        <fullName evidence="4">Chitin-binding type-1 domain-containing protein</fullName>
    </recommendedName>
</protein>
<feature type="chain" id="PRO_5044010572" description="Chitin-binding type-1 domain-containing protein" evidence="1">
    <location>
        <begin position="28"/>
        <end position="111"/>
    </location>
</feature>
<reference evidence="2 3" key="1">
    <citation type="submission" date="2024-04" db="EMBL/GenBank/DDBJ databases">
        <authorList>
            <person name="Fracassetti M."/>
        </authorList>
    </citation>
    <scope>NUCLEOTIDE SEQUENCE [LARGE SCALE GENOMIC DNA]</scope>
</reference>
<organism evidence="2 3">
    <name type="scientific">Linum trigynum</name>
    <dbReference type="NCBI Taxonomy" id="586398"/>
    <lineage>
        <taxon>Eukaryota</taxon>
        <taxon>Viridiplantae</taxon>
        <taxon>Streptophyta</taxon>
        <taxon>Embryophyta</taxon>
        <taxon>Tracheophyta</taxon>
        <taxon>Spermatophyta</taxon>
        <taxon>Magnoliopsida</taxon>
        <taxon>eudicotyledons</taxon>
        <taxon>Gunneridae</taxon>
        <taxon>Pentapetalae</taxon>
        <taxon>rosids</taxon>
        <taxon>fabids</taxon>
        <taxon>Malpighiales</taxon>
        <taxon>Linaceae</taxon>
        <taxon>Linum</taxon>
    </lineage>
</organism>
<evidence type="ECO:0000313" key="2">
    <source>
        <dbReference type="EMBL" id="CAL1391987.1"/>
    </source>
</evidence>
<proteinExistence type="predicted"/>
<accession>A0AAV2F1R3</accession>
<gene>
    <name evidence="2" type="ORF">LTRI10_LOCUS32669</name>
</gene>
<name>A0AAV2F1R3_9ROSI</name>
<keyword evidence="1" id="KW-0732">Signal</keyword>
<sequence>MEHRKKVAAVAVVAAAVLLAASAVADAYCNGAGQCGKYGCCSKGGVCGDGLEQCCPNWCDFDCDRVSRPDCPPPEAYPNFFTNTTTNYVAAGNVTAAAGYNSAGKVVAAGN</sequence>
<evidence type="ECO:0000256" key="1">
    <source>
        <dbReference type="SAM" id="SignalP"/>
    </source>
</evidence>
<dbReference type="EMBL" id="OZ034819">
    <property type="protein sequence ID" value="CAL1391987.1"/>
    <property type="molecule type" value="Genomic_DNA"/>
</dbReference>
<dbReference type="Proteomes" id="UP001497516">
    <property type="component" value="Chromosome 6"/>
</dbReference>
<evidence type="ECO:0000313" key="3">
    <source>
        <dbReference type="Proteomes" id="UP001497516"/>
    </source>
</evidence>